<name>A0AAV6USF7_9ARAC</name>
<dbReference type="EMBL" id="JAFNEN010000281">
    <property type="protein sequence ID" value="KAG8187039.1"/>
    <property type="molecule type" value="Genomic_DNA"/>
</dbReference>
<evidence type="ECO:0000313" key="1">
    <source>
        <dbReference type="EMBL" id="KAG8187039.1"/>
    </source>
</evidence>
<keyword evidence="2" id="KW-1185">Reference proteome</keyword>
<accession>A0AAV6USF7</accession>
<protein>
    <recommendedName>
        <fullName evidence="3">Transmembrane protein</fullName>
    </recommendedName>
</protein>
<reference evidence="1 2" key="1">
    <citation type="journal article" date="2022" name="Nat. Ecol. Evol.">
        <title>A masculinizing supergene underlies an exaggerated male reproductive morph in a spider.</title>
        <authorList>
            <person name="Hendrickx F."/>
            <person name="De Corte Z."/>
            <person name="Sonet G."/>
            <person name="Van Belleghem S.M."/>
            <person name="Kostlbacher S."/>
            <person name="Vangestel C."/>
        </authorList>
    </citation>
    <scope>NUCLEOTIDE SEQUENCE [LARGE SCALE GENOMIC DNA]</scope>
    <source>
        <strain evidence="1">W744_W776</strain>
    </source>
</reference>
<proteinExistence type="predicted"/>
<sequence>MRVRGGAHYSRADSEHSIIVATDTGEEEESADFYWCFVSSLRVDVFAFLAANKFKRPFSPHTRQTYRKKKPFSQRSEEEISGFASLFARIVVVVSLLRFFRVELFPFSGDLQPMSDFTVAGDDRSMFLFLYKIKERISGARRTAPFLTFCKSQLYSLTCGNTPYLDFTSPPRILLGG</sequence>
<gene>
    <name evidence="1" type="ORF">JTE90_019249</name>
</gene>
<evidence type="ECO:0000313" key="2">
    <source>
        <dbReference type="Proteomes" id="UP000827092"/>
    </source>
</evidence>
<evidence type="ECO:0008006" key="3">
    <source>
        <dbReference type="Google" id="ProtNLM"/>
    </source>
</evidence>
<organism evidence="1 2">
    <name type="scientific">Oedothorax gibbosus</name>
    <dbReference type="NCBI Taxonomy" id="931172"/>
    <lineage>
        <taxon>Eukaryota</taxon>
        <taxon>Metazoa</taxon>
        <taxon>Ecdysozoa</taxon>
        <taxon>Arthropoda</taxon>
        <taxon>Chelicerata</taxon>
        <taxon>Arachnida</taxon>
        <taxon>Araneae</taxon>
        <taxon>Araneomorphae</taxon>
        <taxon>Entelegynae</taxon>
        <taxon>Araneoidea</taxon>
        <taxon>Linyphiidae</taxon>
        <taxon>Erigoninae</taxon>
        <taxon>Oedothorax</taxon>
    </lineage>
</organism>
<comment type="caution">
    <text evidence="1">The sequence shown here is derived from an EMBL/GenBank/DDBJ whole genome shotgun (WGS) entry which is preliminary data.</text>
</comment>
<dbReference type="Proteomes" id="UP000827092">
    <property type="component" value="Unassembled WGS sequence"/>
</dbReference>
<dbReference type="AlphaFoldDB" id="A0AAV6USF7"/>